<gene>
    <name evidence="6" type="ORF">ILEXP_LOCUS4946</name>
</gene>
<keyword evidence="1 5" id="KW-0812">Transmembrane</keyword>
<proteinExistence type="predicted"/>
<dbReference type="AlphaFoldDB" id="A0ABC8QYU3"/>
<evidence type="ECO:0000256" key="4">
    <source>
        <dbReference type="SAM" id="MobiDB-lite"/>
    </source>
</evidence>
<dbReference type="EMBL" id="CAUOFW020000841">
    <property type="protein sequence ID" value="CAK9137899.1"/>
    <property type="molecule type" value="Genomic_DNA"/>
</dbReference>
<evidence type="ECO:0000256" key="3">
    <source>
        <dbReference type="ARBA" id="ARBA00023136"/>
    </source>
</evidence>
<dbReference type="InterPro" id="IPR036640">
    <property type="entry name" value="ABC1_TM_sf"/>
</dbReference>
<keyword evidence="3 5" id="KW-0472">Membrane</keyword>
<evidence type="ECO:0000256" key="1">
    <source>
        <dbReference type="ARBA" id="ARBA00022692"/>
    </source>
</evidence>
<dbReference type="Gene3D" id="1.20.1560.10">
    <property type="entry name" value="ABC transporter type 1, transmembrane domain"/>
    <property type="match status" value="1"/>
</dbReference>
<reference evidence="6 7" key="1">
    <citation type="submission" date="2024-02" db="EMBL/GenBank/DDBJ databases">
        <authorList>
            <person name="Vignale AGUSTIN F."/>
            <person name="Sosa J E."/>
            <person name="Modenutti C."/>
        </authorList>
    </citation>
    <scope>NUCLEOTIDE SEQUENCE [LARGE SCALE GENOMIC DNA]</scope>
</reference>
<feature type="transmembrane region" description="Helical" evidence="5">
    <location>
        <begin position="70"/>
        <end position="90"/>
    </location>
</feature>
<feature type="transmembrane region" description="Helical" evidence="5">
    <location>
        <begin position="33"/>
        <end position="50"/>
    </location>
</feature>
<name>A0ABC8QYU3_9AQUA</name>
<evidence type="ECO:0000256" key="2">
    <source>
        <dbReference type="ARBA" id="ARBA00022989"/>
    </source>
</evidence>
<evidence type="ECO:0000313" key="7">
    <source>
        <dbReference type="Proteomes" id="UP001642360"/>
    </source>
</evidence>
<sequence>MESNEGLPGKTEGSGNPRQPRGSLRTVLKHSDMLLMALGTIGFDILYASVDTPLNLKTKTSKTALISFTLQYALALLYVAVGIGSGAFLGPDTSSKINVLLLPHEMYQLFKDSVGHALQKGKTSQLRTRYLQAVLRQKIGFFDTIHGASMTSQGVSADTLVIHGVLSEKVFQLIILK</sequence>
<accession>A0ABC8QYU3</accession>
<evidence type="ECO:0000256" key="5">
    <source>
        <dbReference type="SAM" id="Phobius"/>
    </source>
</evidence>
<keyword evidence="2 5" id="KW-1133">Transmembrane helix</keyword>
<organism evidence="6 7">
    <name type="scientific">Ilex paraguariensis</name>
    <name type="common">yerba mate</name>
    <dbReference type="NCBI Taxonomy" id="185542"/>
    <lineage>
        <taxon>Eukaryota</taxon>
        <taxon>Viridiplantae</taxon>
        <taxon>Streptophyta</taxon>
        <taxon>Embryophyta</taxon>
        <taxon>Tracheophyta</taxon>
        <taxon>Spermatophyta</taxon>
        <taxon>Magnoliopsida</taxon>
        <taxon>eudicotyledons</taxon>
        <taxon>Gunneridae</taxon>
        <taxon>Pentapetalae</taxon>
        <taxon>asterids</taxon>
        <taxon>campanulids</taxon>
        <taxon>Aquifoliales</taxon>
        <taxon>Aquifoliaceae</taxon>
        <taxon>Ilex</taxon>
    </lineage>
</organism>
<feature type="region of interest" description="Disordered" evidence="4">
    <location>
        <begin position="1"/>
        <end position="23"/>
    </location>
</feature>
<comment type="caution">
    <text evidence="6">The sequence shown here is derived from an EMBL/GenBank/DDBJ whole genome shotgun (WGS) entry which is preliminary data.</text>
</comment>
<dbReference type="Proteomes" id="UP001642360">
    <property type="component" value="Unassembled WGS sequence"/>
</dbReference>
<keyword evidence="7" id="KW-1185">Reference proteome</keyword>
<evidence type="ECO:0008006" key="8">
    <source>
        <dbReference type="Google" id="ProtNLM"/>
    </source>
</evidence>
<protein>
    <recommendedName>
        <fullName evidence="8">ABC transmembrane type-1 domain-containing protein</fullName>
    </recommendedName>
</protein>
<evidence type="ECO:0000313" key="6">
    <source>
        <dbReference type="EMBL" id="CAK9137899.1"/>
    </source>
</evidence>